<comment type="caution">
    <text evidence="2">The sequence shown here is derived from an EMBL/GenBank/DDBJ whole genome shotgun (WGS) entry which is preliminary data.</text>
</comment>
<feature type="signal peptide" evidence="1">
    <location>
        <begin position="1"/>
        <end position="20"/>
    </location>
</feature>
<name>A0ABS9SIA0_9BACT</name>
<sequence>MQKATFLSCFFLCCISTTQAQFDAFQQKIERYDSISTFDGRERIFVHYDKPQYTVNDTLWMKGYIVAGALNMVNDSSRIAYVEFIDANGNLVKRISALCGIGLFYSNITLGDQLFAQGTYTLRAYTNRMRNFGDSLFLKVLLK</sequence>
<evidence type="ECO:0000313" key="2">
    <source>
        <dbReference type="EMBL" id="MCH5598102.1"/>
    </source>
</evidence>
<dbReference type="Proteomes" id="UP001202248">
    <property type="component" value="Unassembled WGS sequence"/>
</dbReference>
<keyword evidence="1" id="KW-0732">Signal</keyword>
<reference evidence="2 3" key="1">
    <citation type="submission" date="2022-02" db="EMBL/GenBank/DDBJ databases">
        <authorList>
            <person name="Min J."/>
        </authorList>
    </citation>
    <scope>NUCLEOTIDE SEQUENCE [LARGE SCALE GENOMIC DNA]</scope>
    <source>
        <strain evidence="2 3">GR10-1</strain>
    </source>
</reference>
<proteinExistence type="predicted"/>
<dbReference type="EMBL" id="JAKWBL010000001">
    <property type="protein sequence ID" value="MCH5598102.1"/>
    <property type="molecule type" value="Genomic_DNA"/>
</dbReference>
<organism evidence="2 3">
    <name type="scientific">Niabella ginsengisoli</name>
    <dbReference type="NCBI Taxonomy" id="522298"/>
    <lineage>
        <taxon>Bacteria</taxon>
        <taxon>Pseudomonadati</taxon>
        <taxon>Bacteroidota</taxon>
        <taxon>Chitinophagia</taxon>
        <taxon>Chitinophagales</taxon>
        <taxon>Chitinophagaceae</taxon>
        <taxon>Niabella</taxon>
    </lineage>
</organism>
<accession>A0ABS9SIA0</accession>
<keyword evidence="3" id="KW-1185">Reference proteome</keyword>
<feature type="chain" id="PRO_5045956035" evidence="1">
    <location>
        <begin position="21"/>
        <end position="143"/>
    </location>
</feature>
<dbReference type="RefSeq" id="WP_240827450.1">
    <property type="nucleotide sequence ID" value="NZ_JAKWBL010000001.1"/>
</dbReference>
<evidence type="ECO:0000313" key="3">
    <source>
        <dbReference type="Proteomes" id="UP001202248"/>
    </source>
</evidence>
<gene>
    <name evidence="2" type="ORF">MKP09_09360</name>
</gene>
<dbReference type="Gene3D" id="2.60.40.1930">
    <property type="match status" value="1"/>
</dbReference>
<protein>
    <submittedName>
        <fullName evidence="2">Uncharacterized protein</fullName>
    </submittedName>
</protein>
<evidence type="ECO:0000256" key="1">
    <source>
        <dbReference type="SAM" id="SignalP"/>
    </source>
</evidence>